<reference evidence="5 6" key="1">
    <citation type="submission" date="2019-08" db="EMBL/GenBank/DDBJ databases">
        <title>Whole genome of Aphis craccivora.</title>
        <authorList>
            <person name="Voronova N.V."/>
            <person name="Shulinski R.S."/>
            <person name="Bandarenka Y.V."/>
            <person name="Zhorov D.G."/>
            <person name="Warner D."/>
        </authorList>
    </citation>
    <scope>NUCLEOTIDE SEQUENCE [LARGE SCALE GENOMIC DNA]</scope>
    <source>
        <strain evidence="5">180601</strain>
        <tissue evidence="5">Whole Body</tissue>
    </source>
</reference>
<keyword evidence="6" id="KW-1185">Reference proteome</keyword>
<evidence type="ECO:0000313" key="5">
    <source>
        <dbReference type="EMBL" id="KAF0703761.1"/>
    </source>
</evidence>
<keyword evidence="3" id="KW-0378">Hydrolase</keyword>
<name>A0A6G0VNS6_APHCR</name>
<dbReference type="Proteomes" id="UP000478052">
    <property type="component" value="Unassembled WGS sequence"/>
</dbReference>
<comment type="similarity">
    <text evidence="1">Belongs to the peptidase C48 family.</text>
</comment>
<organism evidence="5 6">
    <name type="scientific">Aphis craccivora</name>
    <name type="common">Cowpea aphid</name>
    <dbReference type="NCBI Taxonomy" id="307492"/>
    <lineage>
        <taxon>Eukaryota</taxon>
        <taxon>Metazoa</taxon>
        <taxon>Ecdysozoa</taxon>
        <taxon>Arthropoda</taxon>
        <taxon>Hexapoda</taxon>
        <taxon>Insecta</taxon>
        <taxon>Pterygota</taxon>
        <taxon>Neoptera</taxon>
        <taxon>Paraneoptera</taxon>
        <taxon>Hemiptera</taxon>
        <taxon>Sternorrhyncha</taxon>
        <taxon>Aphidomorpha</taxon>
        <taxon>Aphidoidea</taxon>
        <taxon>Aphididae</taxon>
        <taxon>Aphidini</taxon>
        <taxon>Aphis</taxon>
        <taxon>Aphis</taxon>
    </lineage>
</organism>
<sequence length="104" mass="11471">MTQQGSVGVGAGGGRGGIRHVRVGAGGGGVVRLKAQGLRHQNCPFHTTDEKIKVSNNNIILMPWRVNDNHWILIVINVETKMFTITNPLNTNERIKMIRFLRSA</sequence>
<protein>
    <submittedName>
        <fullName evidence="5">ULP PROTEASE domain-containing protein</fullName>
    </submittedName>
</protein>
<dbReference type="SUPFAM" id="SSF54001">
    <property type="entry name" value="Cysteine proteinases"/>
    <property type="match status" value="1"/>
</dbReference>
<dbReference type="InterPro" id="IPR003653">
    <property type="entry name" value="Peptidase_C48_C"/>
</dbReference>
<gene>
    <name evidence="5" type="ORF">FWK35_00036268</name>
</gene>
<evidence type="ECO:0000256" key="3">
    <source>
        <dbReference type="ARBA" id="ARBA00022801"/>
    </source>
</evidence>
<evidence type="ECO:0000256" key="1">
    <source>
        <dbReference type="ARBA" id="ARBA00005234"/>
    </source>
</evidence>
<dbReference type="InterPro" id="IPR038765">
    <property type="entry name" value="Papain-like_cys_pep_sf"/>
</dbReference>
<dbReference type="GO" id="GO:0008234">
    <property type="term" value="F:cysteine-type peptidase activity"/>
    <property type="evidence" value="ECO:0007669"/>
    <property type="project" value="InterPro"/>
</dbReference>
<evidence type="ECO:0000313" key="6">
    <source>
        <dbReference type="Proteomes" id="UP000478052"/>
    </source>
</evidence>
<dbReference type="Gene3D" id="3.30.310.130">
    <property type="entry name" value="Ubiquitin-related"/>
    <property type="match status" value="1"/>
</dbReference>
<accession>A0A6G0VNS6</accession>
<evidence type="ECO:0000256" key="2">
    <source>
        <dbReference type="ARBA" id="ARBA00022670"/>
    </source>
</evidence>
<dbReference type="Pfam" id="PF02902">
    <property type="entry name" value="Peptidase_C48"/>
    <property type="match status" value="1"/>
</dbReference>
<comment type="caution">
    <text evidence="5">The sequence shown here is derived from an EMBL/GenBank/DDBJ whole genome shotgun (WGS) entry which is preliminary data.</text>
</comment>
<dbReference type="GO" id="GO:0006508">
    <property type="term" value="P:proteolysis"/>
    <property type="evidence" value="ECO:0007669"/>
    <property type="project" value="UniProtKB-KW"/>
</dbReference>
<feature type="domain" description="Ubiquitin-like protease family profile" evidence="4">
    <location>
        <begin position="50"/>
        <end position="94"/>
    </location>
</feature>
<dbReference type="AlphaFoldDB" id="A0A6G0VNS6"/>
<dbReference type="EMBL" id="VUJU01013759">
    <property type="protein sequence ID" value="KAF0703761.1"/>
    <property type="molecule type" value="Genomic_DNA"/>
</dbReference>
<dbReference type="OrthoDB" id="10033651at2759"/>
<evidence type="ECO:0000259" key="4">
    <source>
        <dbReference type="Pfam" id="PF02902"/>
    </source>
</evidence>
<keyword evidence="2 5" id="KW-0645">Protease</keyword>
<proteinExistence type="inferred from homology"/>